<dbReference type="Pfam" id="PF04434">
    <property type="entry name" value="SWIM"/>
    <property type="match status" value="1"/>
</dbReference>
<evidence type="ECO:0000256" key="4">
    <source>
        <dbReference type="PROSITE-ProRule" id="PRU00325"/>
    </source>
</evidence>
<feature type="compositionally biased region" description="Gly residues" evidence="5">
    <location>
        <begin position="202"/>
        <end position="216"/>
    </location>
</feature>
<evidence type="ECO:0000259" key="6">
    <source>
        <dbReference type="PROSITE" id="PS50966"/>
    </source>
</evidence>
<evidence type="ECO:0000256" key="3">
    <source>
        <dbReference type="ARBA" id="ARBA00022833"/>
    </source>
</evidence>
<keyword evidence="3" id="KW-0862">Zinc</keyword>
<gene>
    <name evidence="7" type="ORF">Tco_1057232</name>
</gene>
<keyword evidence="1" id="KW-0479">Metal-binding</keyword>
<feature type="region of interest" description="Disordered" evidence="5">
    <location>
        <begin position="90"/>
        <end position="254"/>
    </location>
</feature>
<dbReference type="EMBL" id="BQNB010019210">
    <property type="protein sequence ID" value="GJT82890.1"/>
    <property type="molecule type" value="Genomic_DNA"/>
</dbReference>
<dbReference type="Proteomes" id="UP001151760">
    <property type="component" value="Unassembled WGS sequence"/>
</dbReference>
<feature type="compositionally biased region" description="Basic residues" evidence="5">
    <location>
        <begin position="93"/>
        <end position="107"/>
    </location>
</feature>
<sequence>MAEGTTKVRSGSEGFTIYEGRRTCSCRMWQLSGIPCVHATKVIFLINRVPESYVPAWFETDMYFVTYHNYVKPVPDMNLWPDQSMYSTVLPPKPKKMPGRPRKKRIRSVGEGGSSTRVSKIGVDDLEDVDVVQRGPVRDEGARRSRGGARWSRGRGGVVGSRGGASGSRGGASVSRGVVGGSRRGFSVSGGASGSTGRRADGSGGASGSSGRGASGSGDVNGSRGRGAGGSRWKPVSTAETQKRQGKKNVGTSGFAKWFGLLDEPEQATLRMPSVRILQRKLGKQDSSQNIALNVE</sequence>
<keyword evidence="2 4" id="KW-0863">Zinc-finger</keyword>
<dbReference type="PANTHER" id="PTHR31973">
    <property type="entry name" value="POLYPROTEIN, PUTATIVE-RELATED"/>
    <property type="match status" value="1"/>
</dbReference>
<reference evidence="7" key="2">
    <citation type="submission" date="2022-01" db="EMBL/GenBank/DDBJ databases">
        <authorList>
            <person name="Yamashiro T."/>
            <person name="Shiraishi A."/>
            <person name="Satake H."/>
            <person name="Nakayama K."/>
        </authorList>
    </citation>
    <scope>NUCLEOTIDE SEQUENCE</scope>
</reference>
<accession>A0ABQ5H683</accession>
<feature type="compositionally biased region" description="Gly residues" evidence="5">
    <location>
        <begin position="154"/>
        <end position="170"/>
    </location>
</feature>
<dbReference type="PROSITE" id="PS50966">
    <property type="entry name" value="ZF_SWIM"/>
    <property type="match status" value="1"/>
</dbReference>
<reference evidence="7" key="1">
    <citation type="journal article" date="2022" name="Int. J. Mol. Sci.">
        <title>Draft Genome of Tanacetum Coccineum: Genomic Comparison of Closely Related Tanacetum-Family Plants.</title>
        <authorList>
            <person name="Yamashiro T."/>
            <person name="Shiraishi A."/>
            <person name="Nakayama K."/>
            <person name="Satake H."/>
        </authorList>
    </citation>
    <scope>NUCLEOTIDE SEQUENCE</scope>
</reference>
<proteinExistence type="predicted"/>
<evidence type="ECO:0000256" key="5">
    <source>
        <dbReference type="SAM" id="MobiDB-lite"/>
    </source>
</evidence>
<dbReference type="InterPro" id="IPR006564">
    <property type="entry name" value="Znf_PMZ"/>
</dbReference>
<name>A0ABQ5H683_9ASTR</name>
<protein>
    <submittedName>
        <fullName evidence="7">Multidrug resistance-associated protein 5</fullName>
    </submittedName>
</protein>
<evidence type="ECO:0000313" key="7">
    <source>
        <dbReference type="EMBL" id="GJT82890.1"/>
    </source>
</evidence>
<dbReference type="SMART" id="SM00575">
    <property type="entry name" value="ZnF_PMZ"/>
    <property type="match status" value="1"/>
</dbReference>
<dbReference type="PANTHER" id="PTHR31973:SF187">
    <property type="entry name" value="MUTATOR TRANSPOSASE MUDRA PROTEIN"/>
    <property type="match status" value="1"/>
</dbReference>
<organism evidence="7 8">
    <name type="scientific">Tanacetum coccineum</name>
    <dbReference type="NCBI Taxonomy" id="301880"/>
    <lineage>
        <taxon>Eukaryota</taxon>
        <taxon>Viridiplantae</taxon>
        <taxon>Streptophyta</taxon>
        <taxon>Embryophyta</taxon>
        <taxon>Tracheophyta</taxon>
        <taxon>Spermatophyta</taxon>
        <taxon>Magnoliopsida</taxon>
        <taxon>eudicotyledons</taxon>
        <taxon>Gunneridae</taxon>
        <taxon>Pentapetalae</taxon>
        <taxon>asterids</taxon>
        <taxon>campanulids</taxon>
        <taxon>Asterales</taxon>
        <taxon>Asteraceae</taxon>
        <taxon>Asteroideae</taxon>
        <taxon>Anthemideae</taxon>
        <taxon>Anthemidinae</taxon>
        <taxon>Tanacetum</taxon>
    </lineage>
</organism>
<keyword evidence="8" id="KW-1185">Reference proteome</keyword>
<evidence type="ECO:0000313" key="8">
    <source>
        <dbReference type="Proteomes" id="UP001151760"/>
    </source>
</evidence>
<feature type="domain" description="SWIM-type" evidence="6">
    <location>
        <begin position="15"/>
        <end position="47"/>
    </location>
</feature>
<evidence type="ECO:0000256" key="2">
    <source>
        <dbReference type="ARBA" id="ARBA00022771"/>
    </source>
</evidence>
<dbReference type="InterPro" id="IPR007527">
    <property type="entry name" value="Znf_SWIM"/>
</dbReference>
<evidence type="ECO:0000256" key="1">
    <source>
        <dbReference type="ARBA" id="ARBA00022723"/>
    </source>
</evidence>
<comment type="caution">
    <text evidence="7">The sequence shown here is derived from an EMBL/GenBank/DDBJ whole genome shotgun (WGS) entry which is preliminary data.</text>
</comment>